<proteinExistence type="inferred from homology"/>
<dbReference type="InterPro" id="IPR002347">
    <property type="entry name" value="SDR_fam"/>
</dbReference>
<dbReference type="InterPro" id="IPR020904">
    <property type="entry name" value="Sc_DH/Rdtase_CS"/>
</dbReference>
<evidence type="ECO:0000313" key="4">
    <source>
        <dbReference type="EMBL" id="KAA6347118.1"/>
    </source>
</evidence>
<name>A0A5J4SMF5_9ZZZZ</name>
<comment type="caution">
    <text evidence="4">The sequence shown here is derived from an EMBL/GenBank/DDBJ whole genome shotgun (WGS) entry which is preliminary data.</text>
</comment>
<gene>
    <name evidence="4" type="ORF">EZS27_005411</name>
</gene>
<protein>
    <submittedName>
        <fullName evidence="4">3-oxoacyl-[acyl-carrier-protein] reductase FabG</fullName>
        <ecNumber evidence="4">1.1.1.100</ecNumber>
    </submittedName>
</protein>
<dbReference type="AlphaFoldDB" id="A0A5J4SMF5"/>
<dbReference type="Pfam" id="PF13561">
    <property type="entry name" value="adh_short_C2"/>
    <property type="match status" value="1"/>
</dbReference>
<dbReference type="EC" id="1.1.1.100" evidence="4"/>
<dbReference type="PRINTS" id="PR00081">
    <property type="entry name" value="GDHRDH"/>
</dbReference>
<dbReference type="CDD" id="cd05233">
    <property type="entry name" value="SDR_c"/>
    <property type="match status" value="1"/>
</dbReference>
<sequence length="251" mass="27038">MNNPFSLEGKTILITGASSGIGRGIAIECSKLGAKLILSGRNLERLHETLNLLETEGHIAIQADLSKQEEIERLVTEIPEINGCVHSAGIPKICAVKFINRDLIEEILNVNTIAPILLTSLLIKKKKLQKKSSIIFISSITGVYVSYTGHSSYSASKGAINGFVKSAALELANQGSRVNSINPGLIPTKIFELSDTIFSGEQFNNAMPDQYPLKSVGTPEDIAYGAIYLLSDASRWVTGINLVIDGGRTLI</sequence>
<dbReference type="InterPro" id="IPR036291">
    <property type="entry name" value="NAD(P)-bd_dom_sf"/>
</dbReference>
<dbReference type="PANTHER" id="PTHR43477:SF1">
    <property type="entry name" value="DIHYDROANTICAPSIN 7-DEHYDROGENASE"/>
    <property type="match status" value="1"/>
</dbReference>
<dbReference type="SMART" id="SM00822">
    <property type="entry name" value="PKS_KR"/>
    <property type="match status" value="1"/>
</dbReference>
<organism evidence="4">
    <name type="scientific">termite gut metagenome</name>
    <dbReference type="NCBI Taxonomy" id="433724"/>
    <lineage>
        <taxon>unclassified sequences</taxon>
        <taxon>metagenomes</taxon>
        <taxon>organismal metagenomes</taxon>
    </lineage>
</organism>
<dbReference type="SUPFAM" id="SSF51735">
    <property type="entry name" value="NAD(P)-binding Rossmann-fold domains"/>
    <property type="match status" value="1"/>
</dbReference>
<dbReference type="PROSITE" id="PS00061">
    <property type="entry name" value="ADH_SHORT"/>
    <property type="match status" value="1"/>
</dbReference>
<evidence type="ECO:0000256" key="1">
    <source>
        <dbReference type="ARBA" id="ARBA00006484"/>
    </source>
</evidence>
<evidence type="ECO:0000256" key="2">
    <source>
        <dbReference type="ARBA" id="ARBA00023002"/>
    </source>
</evidence>
<dbReference type="PRINTS" id="PR00080">
    <property type="entry name" value="SDRFAMILY"/>
</dbReference>
<dbReference type="FunFam" id="3.40.50.720:FF:000084">
    <property type="entry name" value="Short-chain dehydrogenase reductase"/>
    <property type="match status" value="1"/>
</dbReference>
<dbReference type="InterPro" id="IPR051122">
    <property type="entry name" value="SDR_DHRS6-like"/>
</dbReference>
<feature type="domain" description="Ketoreductase" evidence="3">
    <location>
        <begin position="10"/>
        <end position="186"/>
    </location>
</feature>
<dbReference type="PANTHER" id="PTHR43477">
    <property type="entry name" value="DIHYDROANTICAPSIN 7-DEHYDROGENASE"/>
    <property type="match status" value="1"/>
</dbReference>
<reference evidence="4" key="1">
    <citation type="submission" date="2019-03" db="EMBL/GenBank/DDBJ databases">
        <title>Single cell metagenomics reveals metabolic interactions within the superorganism composed of flagellate Streblomastix strix and complex community of Bacteroidetes bacteria on its surface.</title>
        <authorList>
            <person name="Treitli S.C."/>
            <person name="Kolisko M."/>
            <person name="Husnik F."/>
            <person name="Keeling P."/>
            <person name="Hampl V."/>
        </authorList>
    </citation>
    <scope>NUCLEOTIDE SEQUENCE</scope>
    <source>
        <strain evidence="4">STM</strain>
    </source>
</reference>
<comment type="similarity">
    <text evidence="1">Belongs to the short-chain dehydrogenases/reductases (SDR) family.</text>
</comment>
<dbReference type="InterPro" id="IPR057326">
    <property type="entry name" value="KR_dom"/>
</dbReference>
<dbReference type="GO" id="GO:0004316">
    <property type="term" value="F:3-oxoacyl-[acyl-carrier-protein] reductase (NADPH) activity"/>
    <property type="evidence" value="ECO:0007669"/>
    <property type="project" value="UniProtKB-EC"/>
</dbReference>
<dbReference type="Gene3D" id="3.40.50.720">
    <property type="entry name" value="NAD(P)-binding Rossmann-like Domain"/>
    <property type="match status" value="1"/>
</dbReference>
<accession>A0A5J4SMF5</accession>
<keyword evidence="2 4" id="KW-0560">Oxidoreductase</keyword>
<dbReference type="EMBL" id="SNRY01000106">
    <property type="protein sequence ID" value="KAA6347118.1"/>
    <property type="molecule type" value="Genomic_DNA"/>
</dbReference>
<evidence type="ECO:0000259" key="3">
    <source>
        <dbReference type="SMART" id="SM00822"/>
    </source>
</evidence>